<dbReference type="Proteomes" id="UP001597287">
    <property type="component" value="Unassembled WGS sequence"/>
</dbReference>
<name>A0ABW5F0F0_9BURK</name>
<accession>A0ABW5F0F0</accession>
<dbReference type="EMBL" id="JBHUIG010000061">
    <property type="protein sequence ID" value="MFD2323497.1"/>
    <property type="molecule type" value="Genomic_DNA"/>
</dbReference>
<gene>
    <name evidence="1" type="ORF">ACFSPV_32920</name>
</gene>
<sequence>MKRATLEEATRANADLYVFNAVISMLEGASAPSMEHFDATQRIIKLCAAERQRAWKRMHEASEQLLAAEKGQTP</sequence>
<keyword evidence="2" id="KW-1185">Reference proteome</keyword>
<proteinExistence type="predicted"/>
<evidence type="ECO:0000313" key="1">
    <source>
        <dbReference type="EMBL" id="MFD2323497.1"/>
    </source>
</evidence>
<dbReference type="RefSeq" id="WP_380105566.1">
    <property type="nucleotide sequence ID" value="NZ_JBHSIH010000001.1"/>
</dbReference>
<reference evidence="2" key="1">
    <citation type="journal article" date="2019" name="Int. J. Syst. Evol. Microbiol.">
        <title>The Global Catalogue of Microorganisms (GCM) 10K type strain sequencing project: providing services to taxonomists for standard genome sequencing and annotation.</title>
        <authorList>
            <consortium name="The Broad Institute Genomics Platform"/>
            <consortium name="The Broad Institute Genome Sequencing Center for Infectious Disease"/>
            <person name="Wu L."/>
            <person name="Ma J."/>
        </authorList>
    </citation>
    <scope>NUCLEOTIDE SEQUENCE [LARGE SCALE GENOMIC DNA]</scope>
    <source>
        <strain evidence="2">CCUG 62793</strain>
    </source>
</reference>
<evidence type="ECO:0000313" key="2">
    <source>
        <dbReference type="Proteomes" id="UP001597287"/>
    </source>
</evidence>
<protein>
    <submittedName>
        <fullName evidence="1">Uncharacterized protein</fullName>
    </submittedName>
</protein>
<comment type="caution">
    <text evidence="1">The sequence shown here is derived from an EMBL/GenBank/DDBJ whole genome shotgun (WGS) entry which is preliminary data.</text>
</comment>
<organism evidence="1 2">
    <name type="scientific">Delftia deserti</name>
    <dbReference type="NCBI Taxonomy" id="1651218"/>
    <lineage>
        <taxon>Bacteria</taxon>
        <taxon>Pseudomonadati</taxon>
        <taxon>Pseudomonadota</taxon>
        <taxon>Betaproteobacteria</taxon>
        <taxon>Burkholderiales</taxon>
        <taxon>Comamonadaceae</taxon>
        <taxon>Delftia</taxon>
    </lineage>
</organism>